<evidence type="ECO:0000313" key="3">
    <source>
        <dbReference type="Proteomes" id="UP000053989"/>
    </source>
</evidence>
<protein>
    <submittedName>
        <fullName evidence="2">Uncharacterized protein</fullName>
    </submittedName>
</protein>
<sequence>MSLRSLLCFLSFRAGLLLYPTPLSPSSFMIVLWKDARINAVLSYQDNTIVARAFLFLYLMYLTTGALYWPPSRSNVHFISPSRHDVKQIISCDPYMLGISVVDELSISIICDRASPSPLQSQGCNEQELDFPAMYAVNVSESLSTRMSRGLDTDYHLLPPLSEFLTSSDYYTLIPNTPMRSPGTSPR</sequence>
<reference evidence="2 3" key="1">
    <citation type="submission" date="2014-04" db="EMBL/GenBank/DDBJ databases">
        <authorList>
            <consortium name="DOE Joint Genome Institute"/>
            <person name="Kuo A."/>
            <person name="Kohler A."/>
            <person name="Nagy L.G."/>
            <person name="Floudas D."/>
            <person name="Copeland A."/>
            <person name="Barry K.W."/>
            <person name="Cichocki N."/>
            <person name="Veneault-Fourrey C."/>
            <person name="LaButti K."/>
            <person name="Lindquist E.A."/>
            <person name="Lipzen A."/>
            <person name="Lundell T."/>
            <person name="Morin E."/>
            <person name="Murat C."/>
            <person name="Sun H."/>
            <person name="Tunlid A."/>
            <person name="Henrissat B."/>
            <person name="Grigoriev I.V."/>
            <person name="Hibbett D.S."/>
            <person name="Martin F."/>
            <person name="Nordberg H.P."/>
            <person name="Cantor M.N."/>
            <person name="Hua S.X."/>
        </authorList>
    </citation>
    <scope>NUCLEOTIDE SEQUENCE [LARGE SCALE GENOMIC DNA]</scope>
    <source>
        <strain evidence="2 3">Foug A</strain>
    </source>
</reference>
<proteinExistence type="predicted"/>
<keyword evidence="1" id="KW-1133">Transmembrane helix</keyword>
<organism evidence="2 3">
    <name type="scientific">Scleroderma citrinum Foug A</name>
    <dbReference type="NCBI Taxonomy" id="1036808"/>
    <lineage>
        <taxon>Eukaryota</taxon>
        <taxon>Fungi</taxon>
        <taxon>Dikarya</taxon>
        <taxon>Basidiomycota</taxon>
        <taxon>Agaricomycotina</taxon>
        <taxon>Agaricomycetes</taxon>
        <taxon>Agaricomycetidae</taxon>
        <taxon>Boletales</taxon>
        <taxon>Sclerodermatineae</taxon>
        <taxon>Sclerodermataceae</taxon>
        <taxon>Scleroderma</taxon>
    </lineage>
</organism>
<keyword evidence="1" id="KW-0472">Membrane</keyword>
<accession>A0A0C3D481</accession>
<reference evidence="3" key="2">
    <citation type="submission" date="2015-01" db="EMBL/GenBank/DDBJ databases">
        <title>Evolutionary Origins and Diversification of the Mycorrhizal Mutualists.</title>
        <authorList>
            <consortium name="DOE Joint Genome Institute"/>
            <consortium name="Mycorrhizal Genomics Consortium"/>
            <person name="Kohler A."/>
            <person name="Kuo A."/>
            <person name="Nagy L.G."/>
            <person name="Floudas D."/>
            <person name="Copeland A."/>
            <person name="Barry K.W."/>
            <person name="Cichocki N."/>
            <person name="Veneault-Fourrey C."/>
            <person name="LaButti K."/>
            <person name="Lindquist E.A."/>
            <person name="Lipzen A."/>
            <person name="Lundell T."/>
            <person name="Morin E."/>
            <person name="Murat C."/>
            <person name="Riley R."/>
            <person name="Ohm R."/>
            <person name="Sun H."/>
            <person name="Tunlid A."/>
            <person name="Henrissat B."/>
            <person name="Grigoriev I.V."/>
            <person name="Hibbett D.S."/>
            <person name="Martin F."/>
        </authorList>
    </citation>
    <scope>NUCLEOTIDE SEQUENCE [LARGE SCALE GENOMIC DNA]</scope>
    <source>
        <strain evidence="3">Foug A</strain>
    </source>
</reference>
<dbReference type="EMBL" id="KN822275">
    <property type="protein sequence ID" value="KIM51204.1"/>
    <property type="molecule type" value="Genomic_DNA"/>
</dbReference>
<dbReference type="InParanoid" id="A0A0C3D481"/>
<dbReference type="HOGENOM" id="CLU_1448528_0_0_1"/>
<dbReference type="Proteomes" id="UP000053989">
    <property type="component" value="Unassembled WGS sequence"/>
</dbReference>
<feature type="transmembrane region" description="Helical" evidence="1">
    <location>
        <begin position="49"/>
        <end position="69"/>
    </location>
</feature>
<keyword evidence="3" id="KW-1185">Reference proteome</keyword>
<evidence type="ECO:0000256" key="1">
    <source>
        <dbReference type="SAM" id="Phobius"/>
    </source>
</evidence>
<name>A0A0C3D481_9AGAM</name>
<dbReference type="AlphaFoldDB" id="A0A0C3D481"/>
<evidence type="ECO:0000313" key="2">
    <source>
        <dbReference type="EMBL" id="KIM51204.1"/>
    </source>
</evidence>
<gene>
    <name evidence="2" type="ORF">SCLCIDRAFT_666997</name>
</gene>
<keyword evidence="1" id="KW-0812">Transmembrane</keyword>